<evidence type="ECO:0000259" key="2">
    <source>
        <dbReference type="SMART" id="SM00834"/>
    </source>
</evidence>
<dbReference type="NCBIfam" id="TIGR02605">
    <property type="entry name" value="CxxC_CxxC_SSSS"/>
    <property type="match status" value="1"/>
</dbReference>
<protein>
    <recommendedName>
        <fullName evidence="2">Putative regulatory protein FmdB zinc ribbon domain-containing protein</fullName>
    </recommendedName>
</protein>
<dbReference type="InterPro" id="IPR013429">
    <property type="entry name" value="Regulatory_FmdB_Zinc_ribbon"/>
</dbReference>
<name>A0A0K8NYP9_PISS1</name>
<comment type="caution">
    <text evidence="3">The sequence shown here is derived from an EMBL/GenBank/DDBJ whole genome shotgun (WGS) entry which is preliminary data.</text>
</comment>
<reference evidence="3 4" key="2">
    <citation type="journal article" date="2016" name="Science">
        <title>A bacterium that degrades and assimilates poly(ethylene terephthalate).</title>
        <authorList>
            <person name="Yoshida S."/>
            <person name="Hiraga K."/>
            <person name="Takehana T."/>
            <person name="Taniguchi I."/>
            <person name="Yamaji H."/>
            <person name="Maeda Y."/>
            <person name="Toyohara K."/>
            <person name="Miyamoto K."/>
            <person name="Kimura Y."/>
            <person name="Oda K."/>
        </authorList>
    </citation>
    <scope>NUCLEOTIDE SEQUENCE [LARGE SCALE GENOMIC DNA]</scope>
    <source>
        <strain evidence="4">NBRC 110686 / TISTR 2288 / 201-F6</strain>
    </source>
</reference>
<dbReference type="SMART" id="SM00834">
    <property type="entry name" value="CxxC_CXXC_SSSS"/>
    <property type="match status" value="1"/>
</dbReference>
<evidence type="ECO:0000313" key="3">
    <source>
        <dbReference type="EMBL" id="GAP35506.1"/>
    </source>
</evidence>
<gene>
    <name evidence="3" type="ORF">ISF6_1279</name>
</gene>
<dbReference type="OrthoDB" id="9813321at2"/>
<sequence length="102" mass="10521">MPIYEYACEDCHHGFEALVRHDTVPACPRCGSTRLNKQLSVFARKRRAAPSFLDPLGGRAGQRPALGALASSSGSPQGAPLPAPAGCGHCGHPDGPGACARS</sequence>
<evidence type="ECO:0000313" key="4">
    <source>
        <dbReference type="Proteomes" id="UP000037660"/>
    </source>
</evidence>
<reference evidence="4" key="1">
    <citation type="submission" date="2015-07" db="EMBL/GenBank/DDBJ databases">
        <title>Discovery of a poly(ethylene terephthalate assimilation.</title>
        <authorList>
            <person name="Yoshida S."/>
            <person name="Hiraga K."/>
            <person name="Takehana T."/>
            <person name="Taniguchi I."/>
            <person name="Yamaji H."/>
            <person name="Maeda Y."/>
            <person name="Toyohara K."/>
            <person name="Miyamoto K."/>
            <person name="Kimura Y."/>
            <person name="Oda K."/>
        </authorList>
    </citation>
    <scope>NUCLEOTIDE SEQUENCE [LARGE SCALE GENOMIC DNA]</scope>
    <source>
        <strain evidence="4">NBRC 110686 / TISTR 2288 / 201-F6</strain>
    </source>
</reference>
<proteinExistence type="predicted"/>
<feature type="compositionally biased region" description="Low complexity" evidence="1">
    <location>
        <begin position="64"/>
        <end position="86"/>
    </location>
</feature>
<dbReference type="EMBL" id="BBYR01000023">
    <property type="protein sequence ID" value="GAP35506.1"/>
    <property type="molecule type" value="Genomic_DNA"/>
</dbReference>
<keyword evidence="4" id="KW-1185">Reference proteome</keyword>
<organism evidence="3 4">
    <name type="scientific">Piscinibacter sakaiensis</name>
    <name type="common">Ideonella sakaiensis</name>
    <dbReference type="NCBI Taxonomy" id="1547922"/>
    <lineage>
        <taxon>Bacteria</taxon>
        <taxon>Pseudomonadati</taxon>
        <taxon>Pseudomonadota</taxon>
        <taxon>Betaproteobacteria</taxon>
        <taxon>Burkholderiales</taxon>
        <taxon>Sphaerotilaceae</taxon>
        <taxon>Piscinibacter</taxon>
    </lineage>
</organism>
<feature type="region of interest" description="Disordered" evidence="1">
    <location>
        <begin position="53"/>
        <end position="86"/>
    </location>
</feature>
<dbReference type="Proteomes" id="UP000037660">
    <property type="component" value="Unassembled WGS sequence"/>
</dbReference>
<evidence type="ECO:0000256" key="1">
    <source>
        <dbReference type="SAM" id="MobiDB-lite"/>
    </source>
</evidence>
<dbReference type="STRING" id="1547922.ISF6_1279"/>
<feature type="domain" description="Putative regulatory protein FmdB zinc ribbon" evidence="2">
    <location>
        <begin position="1"/>
        <end position="40"/>
    </location>
</feature>
<dbReference type="RefSeq" id="WP_082368130.1">
    <property type="nucleotide sequence ID" value="NZ_BBYR01000023.1"/>
</dbReference>
<dbReference type="AlphaFoldDB" id="A0A0K8NYP9"/>
<accession>A0A0K8NYP9</accession>
<dbReference type="Pfam" id="PF09723">
    <property type="entry name" value="Zn_ribbon_8"/>
    <property type="match status" value="1"/>
</dbReference>